<dbReference type="PANTHER" id="PTHR48050:SF13">
    <property type="entry name" value="STEROL 3-BETA-GLUCOSYLTRANSFERASE UGT80A2"/>
    <property type="match status" value="1"/>
</dbReference>
<dbReference type="SUPFAM" id="SSF53756">
    <property type="entry name" value="UDP-Glycosyltransferase/glycogen phosphorylase"/>
    <property type="match status" value="1"/>
</dbReference>
<dbReference type="CDD" id="cd03784">
    <property type="entry name" value="GT1_Gtf-like"/>
    <property type="match status" value="1"/>
</dbReference>
<protein>
    <submittedName>
        <fullName evidence="3">Glycosyl transferase</fullName>
    </submittedName>
</protein>
<dbReference type="GO" id="GO:0017000">
    <property type="term" value="P:antibiotic biosynthetic process"/>
    <property type="evidence" value="ECO:0007669"/>
    <property type="project" value="UniProtKB-ARBA"/>
</dbReference>
<dbReference type="Proteomes" id="UP001165143">
    <property type="component" value="Unassembled WGS sequence"/>
</dbReference>
<dbReference type="EMBL" id="BSRX01000024">
    <property type="protein sequence ID" value="GLW56121.1"/>
    <property type="molecule type" value="Genomic_DNA"/>
</dbReference>
<sequence length="423" mass="44140">MPATPPATLLATAPAAATPPPSPLRLLIVVPPLAGHLLPARALARAWSARGHRVAWVGPEAALRPLLGPEAVVHPTGARLFREQAAGGAAAVRSLWEGFVVPHTRFTLGAVRRAVEQWRPDVVLADQHSPAGALAAHGAGVPWASFAPSSLEIGDPLGGDGELTAWREGVLRGLWERAGLPAAEYADPRFSPDLVLAPSCAALLGLDPRRVPDSYALVGPLLDARPEPFPWERLAGRPHRVLVTMGTLSAEVAGGFLGRTAAALAELPDVQAVVAAPGEVALPPGAIGCGRVPVLELLERGAVDAVLCHGGMNTVGESLVHGRPLVVAPIRHDQPVTAGRLAALGAAVRVDFATATPEQLRSALRTVLDDPGYRRSAELVGRQLRDGGGAVAAAERLERFARAPRRTRPAAWSRPLSRGRVGP</sequence>
<evidence type="ECO:0000313" key="3">
    <source>
        <dbReference type="EMBL" id="GLW56121.1"/>
    </source>
</evidence>
<evidence type="ECO:0000313" key="4">
    <source>
        <dbReference type="Proteomes" id="UP001165143"/>
    </source>
</evidence>
<dbReference type="InterPro" id="IPR002213">
    <property type="entry name" value="UDP_glucos_trans"/>
</dbReference>
<feature type="region of interest" description="Disordered" evidence="2">
    <location>
        <begin position="404"/>
        <end position="423"/>
    </location>
</feature>
<gene>
    <name evidence="3" type="ORF">Kpho01_41320</name>
</gene>
<dbReference type="InterPro" id="IPR050426">
    <property type="entry name" value="Glycosyltransferase_28"/>
</dbReference>
<dbReference type="PANTHER" id="PTHR48050">
    <property type="entry name" value="STEROL 3-BETA-GLUCOSYLTRANSFERASE"/>
    <property type="match status" value="1"/>
</dbReference>
<dbReference type="Gene3D" id="3.40.50.2000">
    <property type="entry name" value="Glycogen Phosphorylase B"/>
    <property type="match status" value="2"/>
</dbReference>
<dbReference type="AlphaFoldDB" id="A0A9W6PJB0"/>
<evidence type="ECO:0000256" key="2">
    <source>
        <dbReference type="SAM" id="MobiDB-lite"/>
    </source>
</evidence>
<organism evidence="3 4">
    <name type="scientific">Kitasatospora phosalacinea</name>
    <dbReference type="NCBI Taxonomy" id="2065"/>
    <lineage>
        <taxon>Bacteria</taxon>
        <taxon>Bacillati</taxon>
        <taxon>Actinomycetota</taxon>
        <taxon>Actinomycetes</taxon>
        <taxon>Kitasatosporales</taxon>
        <taxon>Streptomycetaceae</taxon>
        <taxon>Kitasatospora</taxon>
    </lineage>
</organism>
<dbReference type="GO" id="GO:0008194">
    <property type="term" value="F:UDP-glycosyltransferase activity"/>
    <property type="evidence" value="ECO:0007669"/>
    <property type="project" value="InterPro"/>
</dbReference>
<proteinExistence type="predicted"/>
<dbReference type="RefSeq" id="WP_051777007.1">
    <property type="nucleotide sequence ID" value="NZ_BSRX01000024.1"/>
</dbReference>
<evidence type="ECO:0000256" key="1">
    <source>
        <dbReference type="ARBA" id="ARBA00022679"/>
    </source>
</evidence>
<accession>A0A9W6PJB0</accession>
<keyword evidence="1 3" id="KW-0808">Transferase</keyword>
<name>A0A9W6PJB0_9ACTN</name>
<dbReference type="Pfam" id="PF00201">
    <property type="entry name" value="UDPGT"/>
    <property type="match status" value="1"/>
</dbReference>
<reference evidence="3" key="1">
    <citation type="submission" date="2023-02" db="EMBL/GenBank/DDBJ databases">
        <title>Kitasatospora phosalacinea NBRC 14362.</title>
        <authorList>
            <person name="Ichikawa N."/>
            <person name="Sato H."/>
            <person name="Tonouchi N."/>
        </authorList>
    </citation>
    <scope>NUCLEOTIDE SEQUENCE</scope>
    <source>
        <strain evidence="3">NBRC 14362</strain>
    </source>
</reference>
<comment type="caution">
    <text evidence="3">The sequence shown here is derived from an EMBL/GenBank/DDBJ whole genome shotgun (WGS) entry which is preliminary data.</text>
</comment>